<gene>
    <name evidence="1" type="ORF">M9H77_32063</name>
</gene>
<comment type="caution">
    <text evidence="1">The sequence shown here is derived from an EMBL/GenBank/DDBJ whole genome shotgun (WGS) entry which is preliminary data.</text>
</comment>
<accession>A0ACC0A2T2</accession>
<protein>
    <submittedName>
        <fullName evidence="1">Uncharacterized protein</fullName>
    </submittedName>
</protein>
<dbReference type="EMBL" id="CM044707">
    <property type="protein sequence ID" value="KAI5654876.1"/>
    <property type="molecule type" value="Genomic_DNA"/>
</dbReference>
<evidence type="ECO:0000313" key="2">
    <source>
        <dbReference type="Proteomes" id="UP001060085"/>
    </source>
</evidence>
<dbReference type="Proteomes" id="UP001060085">
    <property type="component" value="Linkage Group LG07"/>
</dbReference>
<proteinExistence type="predicted"/>
<evidence type="ECO:0000313" key="1">
    <source>
        <dbReference type="EMBL" id="KAI5654876.1"/>
    </source>
</evidence>
<keyword evidence="2" id="KW-1185">Reference proteome</keyword>
<organism evidence="1 2">
    <name type="scientific">Catharanthus roseus</name>
    <name type="common">Madagascar periwinkle</name>
    <name type="synonym">Vinca rosea</name>
    <dbReference type="NCBI Taxonomy" id="4058"/>
    <lineage>
        <taxon>Eukaryota</taxon>
        <taxon>Viridiplantae</taxon>
        <taxon>Streptophyta</taxon>
        <taxon>Embryophyta</taxon>
        <taxon>Tracheophyta</taxon>
        <taxon>Spermatophyta</taxon>
        <taxon>Magnoliopsida</taxon>
        <taxon>eudicotyledons</taxon>
        <taxon>Gunneridae</taxon>
        <taxon>Pentapetalae</taxon>
        <taxon>asterids</taxon>
        <taxon>lamiids</taxon>
        <taxon>Gentianales</taxon>
        <taxon>Apocynaceae</taxon>
        <taxon>Rauvolfioideae</taxon>
        <taxon>Vinceae</taxon>
        <taxon>Catharanthinae</taxon>
        <taxon>Catharanthus</taxon>
    </lineage>
</organism>
<sequence>MARIKRVEGTPCVKDIFYEEDAMMEGEDDGVKEVAQRTIDSGSGTVDEDMQFVEKYMDDGNGGNESDENVQGEYNEHDSELPPKEEEFNKDEEARDSEEKKALEDDEGGEEDKDEENEEEEKEMDFDEDGDDNDD</sequence>
<reference evidence="2" key="1">
    <citation type="journal article" date="2023" name="Nat. Plants">
        <title>Single-cell RNA sequencing provides a high-resolution roadmap for understanding the multicellular compartmentation of specialized metabolism.</title>
        <authorList>
            <person name="Sun S."/>
            <person name="Shen X."/>
            <person name="Li Y."/>
            <person name="Li Y."/>
            <person name="Wang S."/>
            <person name="Li R."/>
            <person name="Zhang H."/>
            <person name="Shen G."/>
            <person name="Guo B."/>
            <person name="Wei J."/>
            <person name="Xu J."/>
            <person name="St-Pierre B."/>
            <person name="Chen S."/>
            <person name="Sun C."/>
        </authorList>
    </citation>
    <scope>NUCLEOTIDE SEQUENCE [LARGE SCALE GENOMIC DNA]</scope>
</reference>
<name>A0ACC0A2T2_CATRO</name>